<dbReference type="InterPro" id="IPR016024">
    <property type="entry name" value="ARM-type_fold"/>
</dbReference>
<dbReference type="Pfam" id="PF25808">
    <property type="entry name" value="TPR_LAA1_C"/>
    <property type="match status" value="1"/>
</dbReference>
<dbReference type="InterPro" id="IPR057981">
    <property type="entry name" value="TPR_LAA1-like_C"/>
</dbReference>
<organism evidence="2 3">
    <name type="scientific">Monilinia fructicola</name>
    <name type="common">Brown rot fungus</name>
    <name type="synonym">Ciboria fructicola</name>
    <dbReference type="NCBI Taxonomy" id="38448"/>
    <lineage>
        <taxon>Eukaryota</taxon>
        <taxon>Fungi</taxon>
        <taxon>Dikarya</taxon>
        <taxon>Ascomycota</taxon>
        <taxon>Pezizomycotina</taxon>
        <taxon>Leotiomycetes</taxon>
        <taxon>Helotiales</taxon>
        <taxon>Sclerotiniaceae</taxon>
        <taxon>Monilinia</taxon>
    </lineage>
</organism>
<feature type="domain" description="LAA1-like C-terminal TPR repeats" evidence="1">
    <location>
        <begin position="35"/>
        <end position="163"/>
    </location>
</feature>
<dbReference type="Proteomes" id="UP000322873">
    <property type="component" value="Unassembled WGS sequence"/>
</dbReference>
<sequence length="163" mass="17607">MPKKRETEASLPCVKNALLASTLLLTSGTNNLPANEPLVTRFLDELVDCLSDRMTAKVAANCIRTLLLTSPKTSSDQSIARYLLPLLITFATNTATEDPENARALILHALTAFVVSVDGKQRAVAMSVVVPTLLKRANGDGEKVWKETNARLLEMAAVDPTAF</sequence>
<protein>
    <recommendedName>
        <fullName evidence="1">LAA1-like C-terminal TPR repeats domain-containing protein</fullName>
    </recommendedName>
</protein>
<evidence type="ECO:0000313" key="3">
    <source>
        <dbReference type="Proteomes" id="UP000322873"/>
    </source>
</evidence>
<name>A0A5M9J3J0_MONFR</name>
<dbReference type="AlphaFoldDB" id="A0A5M9J3J0"/>
<proteinExistence type="predicted"/>
<evidence type="ECO:0000313" key="2">
    <source>
        <dbReference type="EMBL" id="KAA8563634.1"/>
    </source>
</evidence>
<dbReference type="VEuPathDB" id="FungiDB:MFRU_052g00110"/>
<dbReference type="SUPFAM" id="SSF48371">
    <property type="entry name" value="ARM repeat"/>
    <property type="match status" value="1"/>
</dbReference>
<evidence type="ECO:0000259" key="1">
    <source>
        <dbReference type="Pfam" id="PF25808"/>
    </source>
</evidence>
<dbReference type="EMBL" id="VICG01000016">
    <property type="protein sequence ID" value="KAA8563634.1"/>
    <property type="molecule type" value="Genomic_DNA"/>
</dbReference>
<accession>A0A5M9J3J0</accession>
<keyword evidence="3" id="KW-1185">Reference proteome</keyword>
<gene>
    <name evidence="2" type="ORF">EYC84_011657</name>
</gene>
<comment type="caution">
    <text evidence="2">The sequence shown here is derived from an EMBL/GenBank/DDBJ whole genome shotgun (WGS) entry which is preliminary data.</text>
</comment>
<reference evidence="2 3" key="1">
    <citation type="submission" date="2019-06" db="EMBL/GenBank/DDBJ databases">
        <title>Genome Sequence of the Brown Rot Fungal Pathogen Monilinia fructicola.</title>
        <authorList>
            <person name="De Miccolis Angelini R.M."/>
            <person name="Landi L."/>
            <person name="Abate D."/>
            <person name="Pollastro S."/>
            <person name="Romanazzi G."/>
            <person name="Faretra F."/>
        </authorList>
    </citation>
    <scope>NUCLEOTIDE SEQUENCE [LARGE SCALE GENOMIC DNA]</scope>
    <source>
        <strain evidence="2 3">Mfrc123</strain>
    </source>
</reference>